<keyword evidence="7" id="KW-0694">RNA-binding</keyword>
<reference evidence="13" key="1">
    <citation type="submission" date="2021-01" db="EMBL/GenBank/DDBJ databases">
        <authorList>
            <person name="Corre E."/>
            <person name="Pelletier E."/>
            <person name="Niang G."/>
            <person name="Scheremetjew M."/>
            <person name="Finn R."/>
            <person name="Kale V."/>
            <person name="Holt S."/>
            <person name="Cochrane G."/>
            <person name="Meng A."/>
            <person name="Brown T."/>
            <person name="Cohen L."/>
        </authorList>
    </citation>
    <scope>NUCLEOTIDE SEQUENCE</scope>
    <source>
        <strain evidence="13">Ms1</strain>
    </source>
</reference>
<dbReference type="InterPro" id="IPR045348">
    <property type="entry name" value="CPSF4/Yth1"/>
</dbReference>
<feature type="compositionally biased region" description="Gly residues" evidence="10">
    <location>
        <begin position="196"/>
        <end position="205"/>
    </location>
</feature>
<keyword evidence="3 9" id="KW-0479">Metal-binding</keyword>
<dbReference type="InterPro" id="IPR000571">
    <property type="entry name" value="Znf_CCCH"/>
</dbReference>
<keyword evidence="4" id="KW-0677">Repeat</keyword>
<evidence type="ECO:0000313" key="13">
    <source>
        <dbReference type="EMBL" id="CAD8922316.1"/>
    </source>
</evidence>
<dbReference type="InterPro" id="IPR036875">
    <property type="entry name" value="Znf_CCHC_sf"/>
</dbReference>
<keyword evidence="6 9" id="KW-0862">Zinc</keyword>
<name>A0A7S1GD82_9STRA</name>
<gene>
    <name evidence="13" type="ORF">BSP0115_LOCUS15579</name>
</gene>
<evidence type="ECO:0000256" key="7">
    <source>
        <dbReference type="ARBA" id="ARBA00022884"/>
    </source>
</evidence>
<feature type="domain" description="C3H1-type" evidence="11">
    <location>
        <begin position="62"/>
        <end position="89"/>
    </location>
</feature>
<comment type="subcellular location">
    <subcellularLocation>
        <location evidence="1">Nucleus</location>
    </subcellularLocation>
</comment>
<evidence type="ECO:0000256" key="1">
    <source>
        <dbReference type="ARBA" id="ARBA00004123"/>
    </source>
</evidence>
<dbReference type="PANTHER" id="PTHR23102:SF24">
    <property type="entry name" value="CLEAVAGE AND POLYADENYLATION SPECIFICITY FACTOR SUBUNIT 4"/>
    <property type="match status" value="1"/>
</dbReference>
<dbReference type="PANTHER" id="PTHR23102">
    <property type="entry name" value="CLEAVAGE AND POLYADENYLATION SPECIFICITY FACTOR SUBUNIT 4-RELATED"/>
    <property type="match status" value="1"/>
</dbReference>
<feature type="compositionally biased region" description="Gly residues" evidence="10">
    <location>
        <begin position="247"/>
        <end position="257"/>
    </location>
</feature>
<feature type="zinc finger region" description="C3H1-type" evidence="9">
    <location>
        <begin position="34"/>
        <end position="61"/>
    </location>
</feature>
<organism evidence="13">
    <name type="scientific">Bicosoecida sp. CB-2014</name>
    <dbReference type="NCBI Taxonomy" id="1486930"/>
    <lineage>
        <taxon>Eukaryota</taxon>
        <taxon>Sar</taxon>
        <taxon>Stramenopiles</taxon>
        <taxon>Bigyra</taxon>
        <taxon>Opalozoa</taxon>
        <taxon>Bicosoecida</taxon>
    </lineage>
</organism>
<evidence type="ECO:0000256" key="4">
    <source>
        <dbReference type="ARBA" id="ARBA00022737"/>
    </source>
</evidence>
<evidence type="ECO:0000256" key="2">
    <source>
        <dbReference type="ARBA" id="ARBA00022664"/>
    </source>
</evidence>
<dbReference type="InterPro" id="IPR036855">
    <property type="entry name" value="Znf_CCCH_sf"/>
</dbReference>
<evidence type="ECO:0000256" key="9">
    <source>
        <dbReference type="PROSITE-ProRule" id="PRU00723"/>
    </source>
</evidence>
<dbReference type="PROSITE" id="PS50103">
    <property type="entry name" value="ZF_C3H1"/>
    <property type="match status" value="4"/>
</dbReference>
<dbReference type="InterPro" id="IPR001878">
    <property type="entry name" value="Znf_CCHC"/>
</dbReference>
<keyword evidence="5 9" id="KW-0863">Zinc-finger</keyword>
<feature type="compositionally biased region" description="Gly residues" evidence="10">
    <location>
        <begin position="213"/>
        <end position="234"/>
    </location>
</feature>
<feature type="domain" description="C3H1-type" evidence="11">
    <location>
        <begin position="34"/>
        <end position="61"/>
    </location>
</feature>
<dbReference type="Pfam" id="PF00098">
    <property type="entry name" value="zf-CCHC"/>
    <property type="match status" value="1"/>
</dbReference>
<evidence type="ECO:0000256" key="3">
    <source>
        <dbReference type="ARBA" id="ARBA00022723"/>
    </source>
</evidence>
<dbReference type="GO" id="GO:0003723">
    <property type="term" value="F:RNA binding"/>
    <property type="evidence" value="ECO:0007669"/>
    <property type="project" value="UniProtKB-KW"/>
</dbReference>
<evidence type="ECO:0000256" key="8">
    <source>
        <dbReference type="ARBA" id="ARBA00023242"/>
    </source>
</evidence>
<evidence type="ECO:0008006" key="14">
    <source>
        <dbReference type="Google" id="ProtNLM"/>
    </source>
</evidence>
<evidence type="ECO:0000256" key="10">
    <source>
        <dbReference type="SAM" id="MobiDB-lite"/>
    </source>
</evidence>
<dbReference type="GO" id="GO:0008270">
    <property type="term" value="F:zinc ion binding"/>
    <property type="evidence" value="ECO:0007669"/>
    <property type="project" value="UniProtKB-KW"/>
</dbReference>
<dbReference type="Pfam" id="PF14608">
    <property type="entry name" value="zf-CCCH_2"/>
    <property type="match status" value="2"/>
</dbReference>
<feature type="domain" description="C3H1-type" evidence="11">
    <location>
        <begin position="119"/>
        <end position="141"/>
    </location>
</feature>
<evidence type="ECO:0000256" key="5">
    <source>
        <dbReference type="ARBA" id="ARBA00022771"/>
    </source>
</evidence>
<dbReference type="Gene3D" id="4.10.1000.10">
    <property type="entry name" value="Zinc finger, CCCH-type"/>
    <property type="match status" value="2"/>
</dbReference>
<dbReference type="GO" id="GO:0005634">
    <property type="term" value="C:nucleus"/>
    <property type="evidence" value="ECO:0007669"/>
    <property type="project" value="UniProtKB-SubCell"/>
</dbReference>
<feature type="domain" description="CCHC-type" evidence="12">
    <location>
        <begin position="172"/>
        <end position="187"/>
    </location>
</feature>
<dbReference type="GO" id="GO:0006397">
    <property type="term" value="P:mRNA processing"/>
    <property type="evidence" value="ECO:0007669"/>
    <property type="project" value="UniProtKB-KW"/>
</dbReference>
<dbReference type="PROSITE" id="PS50158">
    <property type="entry name" value="ZF_CCHC"/>
    <property type="match status" value="1"/>
</dbReference>
<accession>A0A7S1GD82</accession>
<keyword evidence="8" id="KW-0539">Nucleus</keyword>
<dbReference type="Pfam" id="PF00642">
    <property type="entry name" value="zf-CCCH"/>
    <property type="match status" value="1"/>
</dbReference>
<feature type="compositionally biased region" description="Pro residues" evidence="10">
    <location>
        <begin position="235"/>
        <end position="246"/>
    </location>
</feature>
<dbReference type="SMART" id="SM00343">
    <property type="entry name" value="ZnF_C2HC"/>
    <property type="match status" value="1"/>
</dbReference>
<dbReference type="SMART" id="SM00356">
    <property type="entry name" value="ZnF_C3H1"/>
    <property type="match status" value="4"/>
</dbReference>
<evidence type="ECO:0000256" key="6">
    <source>
        <dbReference type="ARBA" id="ARBA00022833"/>
    </source>
</evidence>
<dbReference type="Gene3D" id="4.10.60.10">
    <property type="entry name" value="Zinc finger, CCHC-type"/>
    <property type="match status" value="1"/>
</dbReference>
<feature type="domain" description="C3H1-type" evidence="11">
    <location>
        <begin position="90"/>
        <end position="117"/>
    </location>
</feature>
<evidence type="ECO:0000259" key="12">
    <source>
        <dbReference type="PROSITE" id="PS50158"/>
    </source>
</evidence>
<feature type="zinc finger region" description="C3H1-type" evidence="9">
    <location>
        <begin position="62"/>
        <end position="89"/>
    </location>
</feature>
<feature type="zinc finger region" description="C3H1-type" evidence="9">
    <location>
        <begin position="90"/>
        <end position="117"/>
    </location>
</feature>
<proteinExistence type="predicted"/>
<dbReference type="SUPFAM" id="SSF90229">
    <property type="entry name" value="CCCH zinc finger"/>
    <property type="match status" value="1"/>
</dbReference>
<feature type="compositionally biased region" description="Pro residues" evidence="10">
    <location>
        <begin position="258"/>
        <end position="270"/>
    </location>
</feature>
<sequence length="270" mass="29099">MYADEDALHIDFAFEQPMRDMFWKEGIAPAHTPTDRKVVCKHWLRGLCKKGNNCNFLHIHMTSKMPLCQFFQKYKFCTQADCKYVHLAPDDERARCPWYDRGFCKHGEKCRHRHIKRELCTAFMWGFCPMGKDCPQAHPSFDFPTFMIAGETEPGQKPKFDRPKPSFSHITCHACGQQGHFRDQCPNVPAGGGGGFRGGGGGGRRYGYRDDGGGAPPGAGAWGGPGGAGGGGWGGPPPGHGGPPPGHGGHGGGGGWGAPPPAWGGPPPFG</sequence>
<feature type="region of interest" description="Disordered" evidence="10">
    <location>
        <begin position="196"/>
        <end position="270"/>
    </location>
</feature>
<dbReference type="SUPFAM" id="SSF57756">
    <property type="entry name" value="Retrovirus zinc finger-like domains"/>
    <property type="match status" value="1"/>
</dbReference>
<protein>
    <recommendedName>
        <fullName evidence="14">Cleavage and polyadenylation specificity factor subunit 4</fullName>
    </recommendedName>
</protein>
<feature type="zinc finger region" description="C3H1-type" evidence="9">
    <location>
        <begin position="119"/>
        <end position="141"/>
    </location>
</feature>
<dbReference type="AlphaFoldDB" id="A0A7S1GD82"/>
<keyword evidence="2" id="KW-0507">mRNA processing</keyword>
<dbReference type="EMBL" id="HBFS01023270">
    <property type="protein sequence ID" value="CAD8922316.1"/>
    <property type="molecule type" value="Transcribed_RNA"/>
</dbReference>
<evidence type="ECO:0000259" key="11">
    <source>
        <dbReference type="PROSITE" id="PS50103"/>
    </source>
</evidence>